<organism evidence="2">
    <name type="scientific">Ixodes ricinus</name>
    <name type="common">Common tick</name>
    <name type="synonym">Acarus ricinus</name>
    <dbReference type="NCBI Taxonomy" id="34613"/>
    <lineage>
        <taxon>Eukaryota</taxon>
        <taxon>Metazoa</taxon>
        <taxon>Ecdysozoa</taxon>
        <taxon>Arthropoda</taxon>
        <taxon>Chelicerata</taxon>
        <taxon>Arachnida</taxon>
        <taxon>Acari</taxon>
        <taxon>Parasitiformes</taxon>
        <taxon>Ixodida</taxon>
        <taxon>Ixodoidea</taxon>
        <taxon>Ixodidae</taxon>
        <taxon>Ixodinae</taxon>
        <taxon>Ixodes</taxon>
    </lineage>
</organism>
<reference evidence="2" key="1">
    <citation type="journal article" date="2018" name="PLoS Negl. Trop. Dis.">
        <title>Sialome diversity of ticks revealed by RNAseq of single tick salivary glands.</title>
        <authorList>
            <person name="Perner J."/>
            <person name="Kropackova S."/>
            <person name="Kopacek P."/>
            <person name="Ribeiro J.M."/>
        </authorList>
    </citation>
    <scope>NUCLEOTIDE SEQUENCE</scope>
    <source>
        <strain evidence="2">Siblings of single egg batch collected in Ceske Budejovice</strain>
        <tissue evidence="2">Salivary glands</tissue>
    </source>
</reference>
<sequence>ISAAFYGVCVWTLLGFSFWLYVACYFISNYYPFFLSNSGLVSNFFASSHKMFERWHSALTFKKLVETTVLEQRQASSTSTR</sequence>
<proteinExistence type="predicted"/>
<accession>A0A147BAV3</accession>
<dbReference type="EMBL" id="GEGO01007513">
    <property type="protein sequence ID" value="JAR87891.1"/>
    <property type="molecule type" value="Transcribed_RNA"/>
</dbReference>
<keyword evidence="1" id="KW-1133">Transmembrane helix</keyword>
<protein>
    <submittedName>
        <fullName evidence="2">Putative secreted protein</fullName>
    </submittedName>
</protein>
<keyword evidence="1" id="KW-0472">Membrane</keyword>
<feature type="non-terminal residue" evidence="2">
    <location>
        <position position="1"/>
    </location>
</feature>
<name>A0A147BAV3_IXORI</name>
<feature type="transmembrane region" description="Helical" evidence="1">
    <location>
        <begin position="5"/>
        <end position="28"/>
    </location>
</feature>
<dbReference type="AlphaFoldDB" id="A0A147BAV3"/>
<evidence type="ECO:0000256" key="1">
    <source>
        <dbReference type="SAM" id="Phobius"/>
    </source>
</evidence>
<evidence type="ECO:0000313" key="2">
    <source>
        <dbReference type="EMBL" id="JAR87891.1"/>
    </source>
</evidence>
<keyword evidence="1" id="KW-0812">Transmembrane</keyword>